<evidence type="ECO:0000313" key="3">
    <source>
        <dbReference type="Proteomes" id="UP001620626"/>
    </source>
</evidence>
<dbReference type="AlphaFoldDB" id="A0ABD2I0C2"/>
<reference evidence="2 3" key="1">
    <citation type="submission" date="2024-10" db="EMBL/GenBank/DDBJ databases">
        <authorList>
            <person name="Kim D."/>
        </authorList>
    </citation>
    <scope>NUCLEOTIDE SEQUENCE [LARGE SCALE GENOMIC DNA]</scope>
    <source>
        <strain evidence="2">BH-2024</strain>
    </source>
</reference>
<name>A0ABD2I0C2_9BILA</name>
<proteinExistence type="predicted"/>
<accession>A0ABD2I0C2</accession>
<feature type="region of interest" description="Disordered" evidence="1">
    <location>
        <begin position="136"/>
        <end position="165"/>
    </location>
</feature>
<evidence type="ECO:0000256" key="1">
    <source>
        <dbReference type="SAM" id="MobiDB-lite"/>
    </source>
</evidence>
<feature type="compositionally biased region" description="Low complexity" evidence="1">
    <location>
        <begin position="136"/>
        <end position="149"/>
    </location>
</feature>
<evidence type="ECO:0000313" key="2">
    <source>
        <dbReference type="EMBL" id="KAL3070735.1"/>
    </source>
</evidence>
<organism evidence="2 3">
    <name type="scientific">Heterodera trifolii</name>
    <dbReference type="NCBI Taxonomy" id="157864"/>
    <lineage>
        <taxon>Eukaryota</taxon>
        <taxon>Metazoa</taxon>
        <taxon>Ecdysozoa</taxon>
        <taxon>Nematoda</taxon>
        <taxon>Chromadorea</taxon>
        <taxon>Rhabditida</taxon>
        <taxon>Tylenchina</taxon>
        <taxon>Tylenchomorpha</taxon>
        <taxon>Tylenchoidea</taxon>
        <taxon>Heteroderidae</taxon>
        <taxon>Heteroderinae</taxon>
        <taxon>Heterodera</taxon>
    </lineage>
</organism>
<dbReference type="Proteomes" id="UP001620626">
    <property type="component" value="Unassembled WGS sequence"/>
</dbReference>
<dbReference type="EMBL" id="JBICBT010001380">
    <property type="protein sequence ID" value="KAL3070735.1"/>
    <property type="molecule type" value="Genomic_DNA"/>
</dbReference>
<feature type="region of interest" description="Disordered" evidence="1">
    <location>
        <begin position="1"/>
        <end position="46"/>
    </location>
</feature>
<keyword evidence="3" id="KW-1185">Reference proteome</keyword>
<sequence>MELEKMIASATNEKPEVKNRRPRNAPTTQPSHPLLSVVPPPPPPPIDSDVAELLHEIQRRGKRLRTALDDVQESIGLMATGVNELATSTSDGLVIAITLLESEVDRQAVKLRSLRRALHPPPDVETLSVISLEKGTAVAGPSSSAGSVGKPTKKVEKKRRNEDEK</sequence>
<protein>
    <submittedName>
        <fullName evidence="2">Uncharacterized protein</fullName>
    </submittedName>
</protein>
<comment type="caution">
    <text evidence="2">The sequence shown here is derived from an EMBL/GenBank/DDBJ whole genome shotgun (WGS) entry which is preliminary data.</text>
</comment>
<gene>
    <name evidence="2" type="ORF">niasHT_036405</name>
</gene>